<feature type="non-terminal residue" evidence="2">
    <location>
        <position position="1"/>
    </location>
</feature>
<dbReference type="InterPro" id="IPR022164">
    <property type="entry name" value="Kinesin-like"/>
</dbReference>
<comment type="caution">
    <text evidence="2">The sequence shown here is derived from an EMBL/GenBank/DDBJ whole genome shotgun (WGS) entry which is preliminary data.</text>
</comment>
<protein>
    <recommendedName>
        <fullName evidence="1">Kinesin-like domain-containing protein</fullName>
    </recommendedName>
</protein>
<dbReference type="Pfam" id="PF12473">
    <property type="entry name" value="DUF3694"/>
    <property type="match status" value="1"/>
</dbReference>
<gene>
    <name evidence="2" type="ORF">BYL167_LOCUS67414</name>
</gene>
<dbReference type="AlphaFoldDB" id="A0A8S3FHR8"/>
<sequence length="245" mass="28210">RIGITLCHETNPEVIWKSVREVVVGRIRSQQHSVFDETDGQILSLNIMSSHYIQKQHDNRTFFHFEVAWDSSLHNSLLLNRCTSNGSSVYLTISLYIDIENVGQSVIITKDLSVVLYPRSGDSASRIRSSLKNFFLSTNSTTRLPMNDDHSNCIAAIYELKLRNASILDSITQDLSNLSPGVQRRQRKVIDTSKIYVRGEEMLHGWRPRGDSLIIEHQQDLEKLYKIECVCIQLLNIKKRFSFVW</sequence>
<accession>A0A8S3FHR8</accession>
<dbReference type="EMBL" id="CAJOBH010245455">
    <property type="protein sequence ID" value="CAF5123467.1"/>
    <property type="molecule type" value="Genomic_DNA"/>
</dbReference>
<name>A0A8S3FHR8_9BILA</name>
<evidence type="ECO:0000313" key="3">
    <source>
        <dbReference type="Proteomes" id="UP000681967"/>
    </source>
</evidence>
<proteinExistence type="predicted"/>
<dbReference type="Proteomes" id="UP000681967">
    <property type="component" value="Unassembled WGS sequence"/>
</dbReference>
<evidence type="ECO:0000313" key="2">
    <source>
        <dbReference type="EMBL" id="CAF5123467.1"/>
    </source>
</evidence>
<reference evidence="2" key="1">
    <citation type="submission" date="2021-02" db="EMBL/GenBank/DDBJ databases">
        <authorList>
            <person name="Nowell W R."/>
        </authorList>
    </citation>
    <scope>NUCLEOTIDE SEQUENCE</scope>
</reference>
<evidence type="ECO:0000259" key="1">
    <source>
        <dbReference type="Pfam" id="PF12473"/>
    </source>
</evidence>
<organism evidence="2 3">
    <name type="scientific">Rotaria magnacalcarata</name>
    <dbReference type="NCBI Taxonomy" id="392030"/>
    <lineage>
        <taxon>Eukaryota</taxon>
        <taxon>Metazoa</taxon>
        <taxon>Spiralia</taxon>
        <taxon>Gnathifera</taxon>
        <taxon>Rotifera</taxon>
        <taxon>Eurotatoria</taxon>
        <taxon>Bdelloidea</taxon>
        <taxon>Philodinida</taxon>
        <taxon>Philodinidae</taxon>
        <taxon>Rotaria</taxon>
    </lineage>
</organism>
<feature type="domain" description="Kinesin-like" evidence="1">
    <location>
        <begin position="1"/>
        <end position="120"/>
    </location>
</feature>